<dbReference type="GO" id="GO:0004309">
    <property type="term" value="F:exopolyphosphatase activity"/>
    <property type="evidence" value="ECO:0007669"/>
    <property type="project" value="UniProtKB-EC"/>
</dbReference>
<keyword evidence="7" id="KW-1003">Cell membrane</keyword>
<comment type="similarity">
    <text evidence="3">Belongs to the GppA/Ppx family.</text>
</comment>
<evidence type="ECO:0000256" key="2">
    <source>
        <dbReference type="ARBA" id="ARBA00004202"/>
    </source>
</evidence>
<evidence type="ECO:0000256" key="9">
    <source>
        <dbReference type="ARBA" id="ARBA00023136"/>
    </source>
</evidence>
<dbReference type="EMBL" id="CP022684">
    <property type="protein sequence ID" value="AUM14893.1"/>
    <property type="molecule type" value="Genomic_DNA"/>
</dbReference>
<gene>
    <name evidence="13" type="primary">ppx</name>
    <name evidence="13" type="ORF">Kalk_09110</name>
</gene>
<keyword evidence="9" id="KW-0472">Membrane</keyword>
<dbReference type="Gene3D" id="1.10.3210.10">
    <property type="entry name" value="Hypothetical protein af1432"/>
    <property type="match status" value="1"/>
</dbReference>
<accession>A0A2K9LRH0</accession>
<dbReference type="PANTHER" id="PTHR30005:SF14">
    <property type="entry name" value="EXOPOLYPHOSPHATASE"/>
    <property type="match status" value="1"/>
</dbReference>
<evidence type="ECO:0000256" key="3">
    <source>
        <dbReference type="ARBA" id="ARBA00007125"/>
    </source>
</evidence>
<dbReference type="FunFam" id="3.30.420.150:FF:000001">
    <property type="entry name" value="Guanosine-5'-triphosphate,3'-diphosphate pyrophosphatase"/>
    <property type="match status" value="1"/>
</dbReference>
<dbReference type="InterPro" id="IPR030673">
    <property type="entry name" value="PyroPPase_GppA_Ppx"/>
</dbReference>
<proteinExistence type="inferred from homology"/>
<dbReference type="SUPFAM" id="SSF53067">
    <property type="entry name" value="Actin-like ATPase domain"/>
    <property type="match status" value="2"/>
</dbReference>
<evidence type="ECO:0000256" key="8">
    <source>
        <dbReference type="ARBA" id="ARBA00022801"/>
    </source>
</evidence>
<protein>
    <recommendedName>
        <fullName evidence="6">Exopolyphosphatase</fullName>
        <ecNumber evidence="5">3.6.1.11</ecNumber>
    </recommendedName>
</protein>
<dbReference type="SUPFAM" id="SSF109604">
    <property type="entry name" value="HD-domain/PDEase-like"/>
    <property type="match status" value="1"/>
</dbReference>
<dbReference type="Pfam" id="PF02541">
    <property type="entry name" value="Ppx-GppA"/>
    <property type="match status" value="1"/>
</dbReference>
<comment type="cofactor">
    <cofactor evidence="1">
        <name>Mg(2+)</name>
        <dbReference type="ChEBI" id="CHEBI:18420"/>
    </cofactor>
</comment>
<feature type="domain" description="Ppx/GppA phosphatase N-terminal" evidence="11">
    <location>
        <begin position="14"/>
        <end position="298"/>
    </location>
</feature>
<feature type="domain" description="Ppx/GppA phosphatase C-terminal" evidence="12">
    <location>
        <begin position="303"/>
        <end position="476"/>
    </location>
</feature>
<dbReference type="FunFam" id="3.30.420.40:FF:000023">
    <property type="entry name" value="Guanosine-5'-triphosphate,3'-diphosphate pyrophosphatase"/>
    <property type="match status" value="1"/>
</dbReference>
<reference evidence="14" key="1">
    <citation type="submission" date="2017-08" db="EMBL/GenBank/DDBJ databases">
        <title>Direct submision.</title>
        <authorList>
            <person name="Kim S.-J."/>
            <person name="Rhee S.-K."/>
        </authorList>
    </citation>
    <scope>NUCLEOTIDE SEQUENCE [LARGE SCALE GENOMIC DNA]</scope>
    <source>
        <strain evidence="14">GI5</strain>
    </source>
</reference>
<evidence type="ECO:0000259" key="12">
    <source>
        <dbReference type="Pfam" id="PF21447"/>
    </source>
</evidence>
<dbReference type="Proteomes" id="UP000235116">
    <property type="component" value="Chromosome"/>
</dbReference>
<dbReference type="InterPro" id="IPR022371">
    <property type="entry name" value="Exopolyphosphatase"/>
</dbReference>
<name>A0A2K9LRH0_9GAMM</name>
<evidence type="ECO:0000313" key="13">
    <source>
        <dbReference type="EMBL" id="AUM14893.1"/>
    </source>
</evidence>
<comment type="subcellular location">
    <subcellularLocation>
        <location evidence="2">Cell membrane</location>
        <topology evidence="2">Peripheral membrane protein</topology>
    </subcellularLocation>
</comment>
<dbReference type="NCBIfam" id="TIGR03706">
    <property type="entry name" value="exo_poly_only"/>
    <property type="match status" value="1"/>
</dbReference>
<dbReference type="InterPro" id="IPR043129">
    <property type="entry name" value="ATPase_NBD"/>
</dbReference>
<organism evidence="13 14">
    <name type="scientific">Ketobacter alkanivorans</name>
    <dbReference type="NCBI Taxonomy" id="1917421"/>
    <lineage>
        <taxon>Bacteria</taxon>
        <taxon>Pseudomonadati</taxon>
        <taxon>Pseudomonadota</taxon>
        <taxon>Gammaproteobacteria</taxon>
        <taxon>Pseudomonadales</taxon>
        <taxon>Ketobacteraceae</taxon>
        <taxon>Ketobacter</taxon>
    </lineage>
</organism>
<evidence type="ECO:0000256" key="1">
    <source>
        <dbReference type="ARBA" id="ARBA00001946"/>
    </source>
</evidence>
<evidence type="ECO:0000256" key="4">
    <source>
        <dbReference type="ARBA" id="ARBA00011738"/>
    </source>
</evidence>
<dbReference type="Gene3D" id="3.30.420.150">
    <property type="entry name" value="Exopolyphosphatase. Domain 2"/>
    <property type="match status" value="1"/>
</dbReference>
<dbReference type="KEGG" id="kak:Kalk_09110"/>
<dbReference type="InterPro" id="IPR003695">
    <property type="entry name" value="Ppx_GppA_N"/>
</dbReference>
<keyword evidence="8" id="KW-0378">Hydrolase</keyword>
<evidence type="ECO:0000256" key="6">
    <source>
        <dbReference type="ARBA" id="ARBA00020416"/>
    </source>
</evidence>
<sequence length="489" mass="55253">MAAIDMGSNSFHMVIARTECGEVRPIQKIAEKVMLATGLQDDNTLDQEALERGLDCLRRFAQCLQDINPKMVRCVGTNTLRKASNGNEFLRQARKVLNCPVEVVNGREEARLIYLGVSHSLAHDDGHRLVFDIGGGSTEFIIGKGFDPVLTESLHMGCVSYRERYFADGKITEQGFRKAVIRARLELTSLERSYRDLGWNSVVGASGTVKAIKNAMIENDWYQDGIDLDGLYKLRDKVLSYATLEDIDIAGIKADRRSVLPSGLAIMIAIYEQLGVTKARFSDGAMREGILYDMLGRHAAEDVRERTVRALMKRYSVDEAHAERVQNTAMELFHRVEKDWDLGEFCQGWLKWAALCHEVGLVVSHSGFHRHGAYLLTYSDLPGFTRQDQKIMATLVSCHRRKIRPAQLDDVLPHLLEKVRRLVLLMRLAVVFNRSRRDGALPAFSIAVAGDSVKLTFEADWINQQPLLLADLQQEQDIWKKIDCTLEFE</sequence>
<evidence type="ECO:0000313" key="14">
    <source>
        <dbReference type="Proteomes" id="UP000235116"/>
    </source>
</evidence>
<dbReference type="PIRSF" id="PIRSF001267">
    <property type="entry name" value="Pyrophosphatase_GppA_Ppx"/>
    <property type="match status" value="1"/>
</dbReference>
<dbReference type="InterPro" id="IPR050273">
    <property type="entry name" value="GppA/Ppx_hydrolase"/>
</dbReference>
<dbReference type="AlphaFoldDB" id="A0A2K9LRH0"/>
<evidence type="ECO:0000256" key="5">
    <source>
        <dbReference type="ARBA" id="ARBA00012451"/>
    </source>
</evidence>
<dbReference type="CDD" id="cd24053">
    <property type="entry name" value="ASKHA_NBD_EcPPX-GppA-like"/>
    <property type="match status" value="1"/>
</dbReference>
<evidence type="ECO:0000259" key="11">
    <source>
        <dbReference type="Pfam" id="PF02541"/>
    </source>
</evidence>
<evidence type="ECO:0000256" key="7">
    <source>
        <dbReference type="ARBA" id="ARBA00022475"/>
    </source>
</evidence>
<comment type="catalytic activity">
    <reaction evidence="10">
        <text>[phosphate](n) + H2O = [phosphate](n-1) + phosphate + H(+)</text>
        <dbReference type="Rhea" id="RHEA:21528"/>
        <dbReference type="Rhea" id="RHEA-COMP:9859"/>
        <dbReference type="Rhea" id="RHEA-COMP:14279"/>
        <dbReference type="ChEBI" id="CHEBI:15377"/>
        <dbReference type="ChEBI" id="CHEBI:15378"/>
        <dbReference type="ChEBI" id="CHEBI:16838"/>
        <dbReference type="ChEBI" id="CHEBI:43474"/>
        <dbReference type="EC" id="3.6.1.11"/>
    </reaction>
</comment>
<dbReference type="GO" id="GO:0006798">
    <property type="term" value="P:polyphosphate catabolic process"/>
    <property type="evidence" value="ECO:0007669"/>
    <property type="project" value="TreeGrafter"/>
</dbReference>
<comment type="subunit">
    <text evidence="4">Homodimer.</text>
</comment>
<keyword evidence="14" id="KW-1185">Reference proteome</keyword>
<dbReference type="EC" id="3.6.1.11" evidence="5"/>
<dbReference type="Gene3D" id="3.30.420.40">
    <property type="match status" value="1"/>
</dbReference>
<dbReference type="GO" id="GO:0005886">
    <property type="term" value="C:plasma membrane"/>
    <property type="evidence" value="ECO:0007669"/>
    <property type="project" value="UniProtKB-SubCell"/>
</dbReference>
<dbReference type="PANTHER" id="PTHR30005">
    <property type="entry name" value="EXOPOLYPHOSPHATASE"/>
    <property type="match status" value="1"/>
</dbReference>
<dbReference type="OrthoDB" id="9793035at2"/>
<dbReference type="Pfam" id="PF21447">
    <property type="entry name" value="Ppx-GppA_III"/>
    <property type="match status" value="1"/>
</dbReference>
<evidence type="ECO:0000256" key="10">
    <source>
        <dbReference type="ARBA" id="ARBA00047607"/>
    </source>
</evidence>
<dbReference type="InterPro" id="IPR048950">
    <property type="entry name" value="Ppx_GppA_C"/>
</dbReference>